<dbReference type="InterPro" id="IPR008906">
    <property type="entry name" value="HATC_C_dom"/>
</dbReference>
<proteinExistence type="predicted"/>
<evidence type="ECO:0000313" key="2">
    <source>
        <dbReference type="Ensembl" id="ENSGWIP00000015469.1"/>
    </source>
</evidence>
<name>A0A8C5E2H3_GOUWI</name>
<reference evidence="2" key="2">
    <citation type="submission" date="2025-08" db="UniProtKB">
        <authorList>
            <consortium name="Ensembl"/>
        </authorList>
    </citation>
    <scope>IDENTIFICATION</scope>
</reference>
<dbReference type="Pfam" id="PF05699">
    <property type="entry name" value="Dimer_Tnp_hAT"/>
    <property type="match status" value="1"/>
</dbReference>
<keyword evidence="3" id="KW-1185">Reference proteome</keyword>
<protein>
    <recommendedName>
        <fullName evidence="1">HAT C-terminal dimerisation domain-containing protein</fullName>
    </recommendedName>
</protein>
<reference evidence="2" key="3">
    <citation type="submission" date="2025-09" db="UniProtKB">
        <authorList>
            <consortium name="Ensembl"/>
        </authorList>
    </citation>
    <scope>IDENTIFICATION</scope>
</reference>
<dbReference type="AlphaFoldDB" id="A0A8C5E2H3"/>
<organism evidence="2 3">
    <name type="scientific">Gouania willdenowi</name>
    <name type="common">Blunt-snouted clingfish</name>
    <name type="synonym">Lepadogaster willdenowi</name>
    <dbReference type="NCBI Taxonomy" id="441366"/>
    <lineage>
        <taxon>Eukaryota</taxon>
        <taxon>Metazoa</taxon>
        <taxon>Chordata</taxon>
        <taxon>Craniata</taxon>
        <taxon>Vertebrata</taxon>
        <taxon>Euteleostomi</taxon>
        <taxon>Actinopterygii</taxon>
        <taxon>Neopterygii</taxon>
        <taxon>Teleostei</taxon>
        <taxon>Neoteleostei</taxon>
        <taxon>Acanthomorphata</taxon>
        <taxon>Ovalentaria</taxon>
        <taxon>Blenniimorphae</taxon>
        <taxon>Blenniiformes</taxon>
        <taxon>Gobiesocoidei</taxon>
        <taxon>Gobiesocidae</taxon>
        <taxon>Gobiesocinae</taxon>
        <taxon>Gouania</taxon>
    </lineage>
</organism>
<sequence>MYTICSSSTHFLFENDCSDFDVRERAAKLSSTYPTDLDGALSDKLIQFKHFVQNETSPVQLLQALERHGLKTTFPNVYVALWLYLFLPVSNCEDDRTFSVLKRVKNELRTTMSQTALSTFSPTNMTLYNSLQVQKIATVRCAEFQI</sequence>
<evidence type="ECO:0000313" key="3">
    <source>
        <dbReference type="Proteomes" id="UP000694680"/>
    </source>
</evidence>
<evidence type="ECO:0000259" key="1">
    <source>
        <dbReference type="Pfam" id="PF05699"/>
    </source>
</evidence>
<feature type="domain" description="HAT C-terminal dimerisation" evidence="1">
    <location>
        <begin position="43"/>
        <end position="114"/>
    </location>
</feature>
<dbReference type="Ensembl" id="ENSGWIT00000017099.1">
    <property type="protein sequence ID" value="ENSGWIP00000015469.1"/>
    <property type="gene ID" value="ENSGWIG00000008685.1"/>
</dbReference>
<reference evidence="2" key="1">
    <citation type="submission" date="2020-06" db="EMBL/GenBank/DDBJ databases">
        <authorList>
            <consortium name="Wellcome Sanger Institute Data Sharing"/>
        </authorList>
    </citation>
    <scope>NUCLEOTIDE SEQUENCE [LARGE SCALE GENOMIC DNA]</scope>
</reference>
<dbReference type="Proteomes" id="UP000694680">
    <property type="component" value="Chromosome 1"/>
</dbReference>
<accession>A0A8C5E2H3</accession>
<dbReference type="GO" id="GO:0046983">
    <property type="term" value="F:protein dimerization activity"/>
    <property type="evidence" value="ECO:0007669"/>
    <property type="project" value="InterPro"/>
</dbReference>